<name>E4XPN3_OIKDI</name>
<evidence type="ECO:0000313" key="3">
    <source>
        <dbReference type="Proteomes" id="UP000001307"/>
    </source>
</evidence>
<feature type="region of interest" description="Disordered" evidence="1">
    <location>
        <begin position="175"/>
        <end position="274"/>
    </location>
</feature>
<gene>
    <name evidence="2" type="ORF">GSOID_T00017159001</name>
</gene>
<organism evidence="2">
    <name type="scientific">Oikopleura dioica</name>
    <name type="common">Tunicate</name>
    <dbReference type="NCBI Taxonomy" id="34765"/>
    <lineage>
        <taxon>Eukaryota</taxon>
        <taxon>Metazoa</taxon>
        <taxon>Chordata</taxon>
        <taxon>Tunicata</taxon>
        <taxon>Appendicularia</taxon>
        <taxon>Copelata</taxon>
        <taxon>Oikopleuridae</taxon>
        <taxon>Oikopleura</taxon>
    </lineage>
</organism>
<feature type="compositionally biased region" description="Basic and acidic residues" evidence="1">
    <location>
        <begin position="190"/>
        <end position="207"/>
    </location>
</feature>
<feature type="compositionally biased region" description="Acidic residues" evidence="1">
    <location>
        <begin position="263"/>
        <end position="274"/>
    </location>
</feature>
<dbReference type="AlphaFoldDB" id="E4XPN3"/>
<accession>E4XPN3</accession>
<feature type="region of interest" description="Disordered" evidence="1">
    <location>
        <begin position="100"/>
        <end position="162"/>
    </location>
</feature>
<evidence type="ECO:0000256" key="1">
    <source>
        <dbReference type="SAM" id="MobiDB-lite"/>
    </source>
</evidence>
<reference evidence="2" key="1">
    <citation type="journal article" date="2010" name="Science">
        <title>Plasticity of animal genome architecture unmasked by rapid evolution of a pelagic tunicate.</title>
        <authorList>
            <person name="Denoeud F."/>
            <person name="Henriet S."/>
            <person name="Mungpakdee S."/>
            <person name="Aury J.M."/>
            <person name="Da Silva C."/>
            <person name="Brinkmann H."/>
            <person name="Mikhaleva J."/>
            <person name="Olsen L.C."/>
            <person name="Jubin C."/>
            <person name="Canestro C."/>
            <person name="Bouquet J.M."/>
            <person name="Danks G."/>
            <person name="Poulain J."/>
            <person name="Campsteijn C."/>
            <person name="Adamski M."/>
            <person name="Cross I."/>
            <person name="Yadetie F."/>
            <person name="Muffato M."/>
            <person name="Louis A."/>
            <person name="Butcher S."/>
            <person name="Tsagkogeorga G."/>
            <person name="Konrad A."/>
            <person name="Singh S."/>
            <person name="Jensen M.F."/>
            <person name="Cong E.H."/>
            <person name="Eikeseth-Otteraa H."/>
            <person name="Noel B."/>
            <person name="Anthouard V."/>
            <person name="Porcel B.M."/>
            <person name="Kachouri-Lafond R."/>
            <person name="Nishino A."/>
            <person name="Ugolini M."/>
            <person name="Chourrout P."/>
            <person name="Nishida H."/>
            <person name="Aasland R."/>
            <person name="Huzurbazar S."/>
            <person name="Westhof E."/>
            <person name="Delsuc F."/>
            <person name="Lehrach H."/>
            <person name="Reinhardt R."/>
            <person name="Weissenbach J."/>
            <person name="Roy S.W."/>
            <person name="Artiguenave F."/>
            <person name="Postlethwait J.H."/>
            <person name="Manak J.R."/>
            <person name="Thompson E.M."/>
            <person name="Jaillon O."/>
            <person name="Du Pasquier L."/>
            <person name="Boudinot P."/>
            <person name="Liberles D.A."/>
            <person name="Volff J.N."/>
            <person name="Philippe H."/>
            <person name="Lenhard B."/>
            <person name="Roest Crollius H."/>
            <person name="Wincker P."/>
            <person name="Chourrout D."/>
        </authorList>
    </citation>
    <scope>NUCLEOTIDE SEQUENCE [LARGE SCALE GENOMIC DNA]</scope>
</reference>
<feature type="compositionally biased region" description="Acidic residues" evidence="1">
    <location>
        <begin position="141"/>
        <end position="154"/>
    </location>
</feature>
<proteinExistence type="predicted"/>
<protein>
    <submittedName>
        <fullName evidence="2">Uncharacterized protein</fullName>
    </submittedName>
</protein>
<evidence type="ECO:0000313" key="2">
    <source>
        <dbReference type="EMBL" id="CBY11821.1"/>
    </source>
</evidence>
<dbReference type="EMBL" id="FN653095">
    <property type="protein sequence ID" value="CBY11821.1"/>
    <property type="molecule type" value="Genomic_DNA"/>
</dbReference>
<dbReference type="InParanoid" id="E4XPN3"/>
<feature type="region of interest" description="Disordered" evidence="1">
    <location>
        <begin position="395"/>
        <end position="416"/>
    </location>
</feature>
<sequence length="437" mass="49947">MISFMEESENVNKKQQKAMNRVLQRLKSVAEGECPMDEISDWTMETDDVDKFLYHTEEGYSKKELKKWDGVKVAHSIDADITKKLEKFLDIEDDEIDARVVTKAKERKKPKLQKIKERAKRRKQEAREEAEQQWSEADIASPEEDEGFGAEEMDQPTPEVERVIRKLKRKRKLAKNLAILEADESPAIARETKLEEKKKEPAAEKMSQKASSSNSHDKPRQKQRLAVSPIKADKPEPVFAPRSESPDLLDLPDQALDERICEESNEEEMLPEPAEEVVVVKKRDQPAKSSLSELAAQIRKNIDNMPDEKQVPKKKKGKKLKGEELKFVKVADEPSEPAGTAFVTAAQRKLMKKQKRKSLVNKQAVKDNYAKEFKLKFREELVEFKPFKKLDKPEVVGTHQGESSVPNAGCTPTKSCLRVKTPPRKIIGNKGKLKWQG</sequence>
<keyword evidence="3" id="KW-1185">Reference proteome</keyword>
<feature type="compositionally biased region" description="Polar residues" evidence="1">
    <location>
        <begin position="400"/>
        <end position="414"/>
    </location>
</feature>
<dbReference type="Proteomes" id="UP000001307">
    <property type="component" value="Unassembled WGS sequence"/>
</dbReference>
<feature type="compositionally biased region" description="Basic residues" evidence="1">
    <location>
        <begin position="105"/>
        <end position="124"/>
    </location>
</feature>